<reference evidence="2" key="1">
    <citation type="journal article" date="2014" name="Front. Microbiol.">
        <title>High frequency of phylogenetically diverse reductive dehalogenase-homologous genes in deep subseafloor sedimentary metagenomes.</title>
        <authorList>
            <person name="Kawai M."/>
            <person name="Futagami T."/>
            <person name="Toyoda A."/>
            <person name="Takaki Y."/>
            <person name="Nishi S."/>
            <person name="Hori S."/>
            <person name="Arai W."/>
            <person name="Tsubouchi T."/>
            <person name="Morono Y."/>
            <person name="Uchiyama I."/>
            <person name="Ito T."/>
            <person name="Fujiyama A."/>
            <person name="Inagaki F."/>
            <person name="Takami H."/>
        </authorList>
    </citation>
    <scope>NUCLEOTIDE SEQUENCE</scope>
    <source>
        <strain evidence="2">Expedition CK06-06</strain>
    </source>
</reference>
<dbReference type="EMBL" id="BART01029720">
    <property type="protein sequence ID" value="GAH10023.1"/>
    <property type="molecule type" value="Genomic_DNA"/>
</dbReference>
<sequence length="92" mass="10629">CYGKYLVMRGKVALVFEGKTEYFSFEKAQGLLCVRKEMNRHSTIKKKGWELPEDSPYEFKDNGLIKRRDTKNSKKQTKFSGDTKGDQSPTEA</sequence>
<evidence type="ECO:0000313" key="2">
    <source>
        <dbReference type="EMBL" id="GAH10023.1"/>
    </source>
</evidence>
<accession>X1EN12</accession>
<gene>
    <name evidence="2" type="ORF">S01H4_52084</name>
</gene>
<protein>
    <submittedName>
        <fullName evidence="2">Uncharacterized protein</fullName>
    </submittedName>
</protein>
<comment type="caution">
    <text evidence="2">The sequence shown here is derived from an EMBL/GenBank/DDBJ whole genome shotgun (WGS) entry which is preliminary data.</text>
</comment>
<feature type="non-terminal residue" evidence="2">
    <location>
        <position position="1"/>
    </location>
</feature>
<organism evidence="2">
    <name type="scientific">marine sediment metagenome</name>
    <dbReference type="NCBI Taxonomy" id="412755"/>
    <lineage>
        <taxon>unclassified sequences</taxon>
        <taxon>metagenomes</taxon>
        <taxon>ecological metagenomes</taxon>
    </lineage>
</organism>
<feature type="region of interest" description="Disordered" evidence="1">
    <location>
        <begin position="52"/>
        <end position="92"/>
    </location>
</feature>
<feature type="compositionally biased region" description="Basic and acidic residues" evidence="1">
    <location>
        <begin position="57"/>
        <end position="72"/>
    </location>
</feature>
<name>X1EN12_9ZZZZ</name>
<evidence type="ECO:0000256" key="1">
    <source>
        <dbReference type="SAM" id="MobiDB-lite"/>
    </source>
</evidence>
<dbReference type="AlphaFoldDB" id="X1EN12"/>
<proteinExistence type="predicted"/>